<feature type="non-terminal residue" evidence="4">
    <location>
        <position position="1"/>
    </location>
</feature>
<feature type="region of interest" description="Disordered" evidence="2">
    <location>
        <begin position="123"/>
        <end position="146"/>
    </location>
</feature>
<evidence type="ECO:0000256" key="2">
    <source>
        <dbReference type="SAM" id="MobiDB-lite"/>
    </source>
</evidence>
<evidence type="ECO:0000313" key="5">
    <source>
        <dbReference type="Proteomes" id="UP000283383"/>
    </source>
</evidence>
<comment type="caution">
    <text evidence="4">The sequence shown here is derived from an EMBL/GenBank/DDBJ whole genome shotgun (WGS) entry which is preliminary data.</text>
</comment>
<evidence type="ECO:0000313" key="4">
    <source>
        <dbReference type="EMBL" id="RKF56953.1"/>
    </source>
</evidence>
<dbReference type="PROSITE" id="PS50158">
    <property type="entry name" value="ZF_CCHC"/>
    <property type="match status" value="1"/>
</dbReference>
<evidence type="ECO:0000256" key="1">
    <source>
        <dbReference type="PROSITE-ProRule" id="PRU00047"/>
    </source>
</evidence>
<organism evidence="4 5">
    <name type="scientific">Golovinomyces cichoracearum</name>
    <dbReference type="NCBI Taxonomy" id="62708"/>
    <lineage>
        <taxon>Eukaryota</taxon>
        <taxon>Fungi</taxon>
        <taxon>Dikarya</taxon>
        <taxon>Ascomycota</taxon>
        <taxon>Pezizomycotina</taxon>
        <taxon>Leotiomycetes</taxon>
        <taxon>Erysiphales</taxon>
        <taxon>Erysiphaceae</taxon>
        <taxon>Golovinomyces</taxon>
    </lineage>
</organism>
<keyword evidence="1" id="KW-0862">Zinc</keyword>
<dbReference type="Proteomes" id="UP000283383">
    <property type="component" value="Unassembled WGS sequence"/>
</dbReference>
<name>A0A420HHR4_9PEZI</name>
<dbReference type="InterPro" id="IPR001878">
    <property type="entry name" value="Znf_CCHC"/>
</dbReference>
<feature type="domain" description="CCHC-type" evidence="3">
    <location>
        <begin position="102"/>
        <end position="116"/>
    </location>
</feature>
<dbReference type="EMBL" id="MCBQ01019179">
    <property type="protein sequence ID" value="RKF56953.1"/>
    <property type="molecule type" value="Genomic_DNA"/>
</dbReference>
<evidence type="ECO:0000259" key="3">
    <source>
        <dbReference type="PROSITE" id="PS50158"/>
    </source>
</evidence>
<protein>
    <recommendedName>
        <fullName evidence="3">CCHC-type domain-containing protein</fullName>
    </recommendedName>
</protein>
<dbReference type="GO" id="GO:0003676">
    <property type="term" value="F:nucleic acid binding"/>
    <property type="evidence" value="ECO:0007669"/>
    <property type="project" value="InterPro"/>
</dbReference>
<sequence length="146" mass="15619">GADQISTRFGAPKGGTLAPTSTSRSSIDADGDIVMGGMDQILAALRQLIPQSKQNKVNTAKQTYSAIGGSASGVGNGRSEEKVPRALWRSRDKFTRLLMEGRCVRCSILGHMARNCTVYGRPRRPAKKVNAIEESETESLVGKEGP</sequence>
<dbReference type="AlphaFoldDB" id="A0A420HHR4"/>
<proteinExistence type="predicted"/>
<dbReference type="GO" id="GO:0008270">
    <property type="term" value="F:zinc ion binding"/>
    <property type="evidence" value="ECO:0007669"/>
    <property type="project" value="UniProtKB-KW"/>
</dbReference>
<gene>
    <name evidence="4" type="ORF">GcM3_191051</name>
</gene>
<keyword evidence="5" id="KW-1185">Reference proteome</keyword>
<accession>A0A420HHR4</accession>
<feature type="region of interest" description="Disordered" evidence="2">
    <location>
        <begin position="1"/>
        <end position="26"/>
    </location>
</feature>
<keyword evidence="1" id="KW-0863">Zinc-finger</keyword>
<keyword evidence="1" id="KW-0479">Metal-binding</keyword>
<reference evidence="4 5" key="1">
    <citation type="journal article" date="2018" name="BMC Genomics">
        <title>Comparative genome analyses reveal sequence features reflecting distinct modes of host-adaptation between dicot and monocot powdery mildew.</title>
        <authorList>
            <person name="Wu Y."/>
            <person name="Ma X."/>
            <person name="Pan Z."/>
            <person name="Kale S.D."/>
            <person name="Song Y."/>
            <person name="King H."/>
            <person name="Zhang Q."/>
            <person name="Presley C."/>
            <person name="Deng X."/>
            <person name="Wei C.I."/>
            <person name="Xiao S."/>
        </authorList>
    </citation>
    <scope>NUCLEOTIDE SEQUENCE [LARGE SCALE GENOMIC DNA]</scope>
    <source>
        <strain evidence="4">UMSG3</strain>
    </source>
</reference>